<comment type="caution">
    <text evidence="8">The sequence shown here is derived from an EMBL/GenBank/DDBJ whole genome shotgun (WGS) entry which is preliminary data.</text>
</comment>
<keyword evidence="6" id="KW-0998">Cell outer membrane</keyword>
<dbReference type="RefSeq" id="WP_116208748.1">
    <property type="nucleotide sequence ID" value="NZ_QUNR01000004.1"/>
</dbReference>
<dbReference type="EMBL" id="QUNR01000004">
    <property type="protein sequence ID" value="REH36798.1"/>
    <property type="molecule type" value="Genomic_DNA"/>
</dbReference>
<evidence type="ECO:0000256" key="3">
    <source>
        <dbReference type="ARBA" id="ARBA00022692"/>
    </source>
</evidence>
<reference evidence="8 9" key="1">
    <citation type="submission" date="2018-08" db="EMBL/GenBank/DDBJ databases">
        <title>Genomic Encyclopedia of Type Strains, Phase IV (KMG-IV): sequencing the most valuable type-strain genomes for metagenomic binning, comparative biology and taxonomic classification.</title>
        <authorList>
            <person name="Goeker M."/>
        </authorList>
    </citation>
    <scope>NUCLEOTIDE SEQUENCE [LARGE SCALE GENOMIC DNA]</scope>
    <source>
        <strain evidence="8 9">DSM 26022</strain>
    </source>
</reference>
<keyword evidence="5" id="KW-0472">Membrane</keyword>
<sequence>MMADNFSREVALRALVSVLCVVLMSCLGLTNAYADDWRYDVSPKSLTEAVSAAASPWHEKAALLDAIDLTKKPAPALTAAAKATQAIAVHDAVVETLKAEGYYHAQVSVTPRGEGMAVHVLAGEPVRVAKVSVQWQGMEHADRGFQAPDFPLSTGDILVQSVYSDFKQSVDALALSRGYYAAQWRTQRIALDLFSRTADITLIYDRGERSHFGEVRFIDQQGRALEALAPRWLATLTPFQVGDAISAKHLVTLQKNLLDTRYFHDVRVDLQAPDAHGRRPVLVQVDIREPNKVSIGLGFATDVGPRVSVNWQRPRLNAQGHGIEASSEFSVVRQQAEVRYRLPYKHPIEDTIQLLAGISQDDIDDTQTTQTVVGVQRVIAPKAGWQRTYGLELSEERFRRQSGESDAQQFFVPSLSVSKLRSRGGLDPTHGFRQQYHLETASTAVFSDADYLLLRGNWRWLTTLAQRHMLLARVELGHIISDDFQAVAPSTRFYAGGDSSVRGYDYRRLSPRNANGESIGGQNLVVGSFEYAWRWLPSWRPAVFLDAGNAFTGGWQPLKLGAGVGMRWISPVGPVRFDMASAISEPGAPWRVHLTLGAPL</sequence>
<evidence type="ECO:0000313" key="8">
    <source>
        <dbReference type="EMBL" id="REH36798.1"/>
    </source>
</evidence>
<evidence type="ECO:0000259" key="7">
    <source>
        <dbReference type="Pfam" id="PF01103"/>
    </source>
</evidence>
<evidence type="ECO:0000256" key="2">
    <source>
        <dbReference type="ARBA" id="ARBA00022452"/>
    </source>
</evidence>
<keyword evidence="4" id="KW-0732">Signal</keyword>
<evidence type="ECO:0000256" key="1">
    <source>
        <dbReference type="ARBA" id="ARBA00004370"/>
    </source>
</evidence>
<evidence type="ECO:0000313" key="9">
    <source>
        <dbReference type="Proteomes" id="UP000256774"/>
    </source>
</evidence>
<feature type="domain" description="Bacterial surface antigen (D15)" evidence="7">
    <location>
        <begin position="328"/>
        <end position="586"/>
    </location>
</feature>
<dbReference type="Gene3D" id="2.40.160.50">
    <property type="entry name" value="membrane protein fhac: a member of the omp85/tpsb transporter family"/>
    <property type="match status" value="1"/>
</dbReference>
<keyword evidence="2" id="KW-1134">Transmembrane beta strand</keyword>
<evidence type="ECO:0000256" key="6">
    <source>
        <dbReference type="ARBA" id="ARBA00023237"/>
    </source>
</evidence>
<dbReference type="InterPro" id="IPR000184">
    <property type="entry name" value="Bac_surfAg_D15"/>
</dbReference>
<dbReference type="GO" id="GO:0097347">
    <property type="term" value="C:TAM protein secretion complex"/>
    <property type="evidence" value="ECO:0007669"/>
    <property type="project" value="TreeGrafter"/>
</dbReference>
<dbReference type="OrthoDB" id="9769707at2"/>
<proteinExistence type="predicted"/>
<dbReference type="PANTHER" id="PTHR12815">
    <property type="entry name" value="SORTING AND ASSEMBLY MACHINERY SAMM50 PROTEIN FAMILY MEMBER"/>
    <property type="match status" value="1"/>
</dbReference>
<evidence type="ECO:0000256" key="4">
    <source>
        <dbReference type="ARBA" id="ARBA00022729"/>
    </source>
</evidence>
<dbReference type="PANTHER" id="PTHR12815:SF47">
    <property type="entry name" value="TRANSLOCATION AND ASSEMBLY MODULE SUBUNIT TAMA"/>
    <property type="match status" value="1"/>
</dbReference>
<protein>
    <submittedName>
        <fullName evidence="8">Autotransporter secretion outer membrane protein TamA</fullName>
    </submittedName>
</protein>
<dbReference type="GO" id="GO:0009279">
    <property type="term" value="C:cell outer membrane"/>
    <property type="evidence" value="ECO:0007669"/>
    <property type="project" value="TreeGrafter"/>
</dbReference>
<dbReference type="Pfam" id="PF01103">
    <property type="entry name" value="Omp85"/>
    <property type="match status" value="1"/>
</dbReference>
<keyword evidence="9" id="KW-1185">Reference proteome</keyword>
<evidence type="ECO:0000256" key="5">
    <source>
        <dbReference type="ARBA" id="ARBA00023136"/>
    </source>
</evidence>
<accession>A0A3E0H2Q6</accession>
<dbReference type="AlphaFoldDB" id="A0A3E0H2Q6"/>
<dbReference type="GO" id="GO:0009306">
    <property type="term" value="P:protein secretion"/>
    <property type="evidence" value="ECO:0007669"/>
    <property type="project" value="TreeGrafter"/>
</dbReference>
<name>A0A3E0H2Q6_9GAMM</name>
<gene>
    <name evidence="8" type="ORF">DFR26_1934</name>
</gene>
<dbReference type="Proteomes" id="UP000256774">
    <property type="component" value="Unassembled WGS sequence"/>
</dbReference>
<comment type="subcellular location">
    <subcellularLocation>
        <location evidence="1">Membrane</location>
    </subcellularLocation>
</comment>
<keyword evidence="3" id="KW-0812">Transmembrane</keyword>
<dbReference type="Gene3D" id="3.10.20.310">
    <property type="entry name" value="membrane protein fhac"/>
    <property type="match status" value="2"/>
</dbReference>
<organism evidence="8 9">
    <name type="scientific">Paraperlucidibaca baekdonensis</name>
    <dbReference type="NCBI Taxonomy" id="748120"/>
    <lineage>
        <taxon>Bacteria</taxon>
        <taxon>Pseudomonadati</taxon>
        <taxon>Pseudomonadota</taxon>
        <taxon>Gammaproteobacteria</taxon>
        <taxon>Moraxellales</taxon>
        <taxon>Moraxellaceae</taxon>
        <taxon>Paraperlucidibaca</taxon>
    </lineage>
</organism>
<dbReference type="InterPro" id="IPR039910">
    <property type="entry name" value="D15-like"/>
</dbReference>